<dbReference type="SUPFAM" id="SSF47413">
    <property type="entry name" value="lambda repressor-like DNA-binding domains"/>
    <property type="match status" value="1"/>
</dbReference>
<dbReference type="InterPro" id="IPR001387">
    <property type="entry name" value="Cro/C1-type_HTH"/>
</dbReference>
<name>A0ABQ3Y061_9ACTN</name>
<gene>
    <name evidence="2" type="ORF">Ade02nite_20190</name>
</gene>
<dbReference type="Gene3D" id="1.10.260.40">
    <property type="entry name" value="lambda repressor-like DNA-binding domains"/>
    <property type="match status" value="1"/>
</dbReference>
<comment type="caution">
    <text evidence="2">The sequence shown here is derived from an EMBL/GenBank/DDBJ whole genome shotgun (WGS) entry which is preliminary data.</text>
</comment>
<dbReference type="Pfam" id="PF13560">
    <property type="entry name" value="HTH_31"/>
    <property type="match status" value="1"/>
</dbReference>
<dbReference type="RefSeq" id="WP_203761300.1">
    <property type="nucleotide sequence ID" value="NZ_BAAABO010000029.1"/>
</dbReference>
<reference evidence="2 3" key="1">
    <citation type="submission" date="2021-01" db="EMBL/GenBank/DDBJ databases">
        <title>Whole genome shotgun sequence of Actinoplanes deccanensis NBRC 13994.</title>
        <authorList>
            <person name="Komaki H."/>
            <person name="Tamura T."/>
        </authorList>
    </citation>
    <scope>NUCLEOTIDE SEQUENCE [LARGE SCALE GENOMIC DNA]</scope>
    <source>
        <strain evidence="2 3">NBRC 13994</strain>
    </source>
</reference>
<dbReference type="SMART" id="SM00530">
    <property type="entry name" value="HTH_XRE"/>
    <property type="match status" value="1"/>
</dbReference>
<dbReference type="InterPro" id="IPR043917">
    <property type="entry name" value="DUF5753"/>
</dbReference>
<keyword evidence="3" id="KW-1185">Reference proteome</keyword>
<proteinExistence type="predicted"/>
<dbReference type="CDD" id="cd00093">
    <property type="entry name" value="HTH_XRE"/>
    <property type="match status" value="1"/>
</dbReference>
<feature type="domain" description="HTH cro/C1-type" evidence="1">
    <location>
        <begin position="19"/>
        <end position="75"/>
    </location>
</feature>
<dbReference type="Proteomes" id="UP000609879">
    <property type="component" value="Unassembled WGS sequence"/>
</dbReference>
<evidence type="ECO:0000259" key="1">
    <source>
        <dbReference type="PROSITE" id="PS50943"/>
    </source>
</evidence>
<evidence type="ECO:0000313" key="3">
    <source>
        <dbReference type="Proteomes" id="UP000609879"/>
    </source>
</evidence>
<dbReference type="PROSITE" id="PS50943">
    <property type="entry name" value="HTH_CROC1"/>
    <property type="match status" value="1"/>
</dbReference>
<protein>
    <submittedName>
        <fullName evidence="2">Transcriptional regulator</fullName>
    </submittedName>
</protein>
<organism evidence="2 3">
    <name type="scientific">Paractinoplanes deccanensis</name>
    <dbReference type="NCBI Taxonomy" id="113561"/>
    <lineage>
        <taxon>Bacteria</taxon>
        <taxon>Bacillati</taxon>
        <taxon>Actinomycetota</taxon>
        <taxon>Actinomycetes</taxon>
        <taxon>Micromonosporales</taxon>
        <taxon>Micromonosporaceae</taxon>
        <taxon>Paractinoplanes</taxon>
    </lineage>
</organism>
<dbReference type="Pfam" id="PF19054">
    <property type="entry name" value="DUF5753"/>
    <property type="match status" value="1"/>
</dbReference>
<sequence>MSNEFVRDNRLANTVGRALDELREAAGLSGKELAAATGLTQARISRVQAGQARPRPDEITRWLQACGAEARLDELLGLLADYVTWRSELDRRIRYGIAGDEIEYTATFKATKLIRTFAASEIPGYLQTEEYARQTIAAAAPEAPDDEREEAIKARLERGGYIGAREFRVVLAEAALRWLPVDPDTMRGQLGQLHTLAGKKDVTLGILPMGVRIPVAPRHGFTIHDDQFVVADIFGGAVLFRQQEPARYAGVMDTLMKYAVQGRAAQKLLTATMSAIPD</sequence>
<dbReference type="InterPro" id="IPR010982">
    <property type="entry name" value="Lambda_DNA-bd_dom_sf"/>
</dbReference>
<accession>A0ABQ3Y061</accession>
<evidence type="ECO:0000313" key="2">
    <source>
        <dbReference type="EMBL" id="GID73378.1"/>
    </source>
</evidence>
<dbReference type="EMBL" id="BOMI01000033">
    <property type="protein sequence ID" value="GID73378.1"/>
    <property type="molecule type" value="Genomic_DNA"/>
</dbReference>